<dbReference type="EMBL" id="JASCZI010092811">
    <property type="protein sequence ID" value="MED6152806.1"/>
    <property type="molecule type" value="Genomic_DNA"/>
</dbReference>
<gene>
    <name evidence="2" type="ORF">PIB30_095511</name>
</gene>
<comment type="caution">
    <text evidence="2">The sequence shown here is derived from an EMBL/GenBank/DDBJ whole genome shotgun (WGS) entry which is preliminary data.</text>
</comment>
<evidence type="ECO:0000313" key="2">
    <source>
        <dbReference type="EMBL" id="MED6152806.1"/>
    </source>
</evidence>
<accession>A0ABU6TVB4</accession>
<protein>
    <submittedName>
        <fullName evidence="2">Uncharacterized protein</fullName>
    </submittedName>
</protein>
<feature type="region of interest" description="Disordered" evidence="1">
    <location>
        <begin position="1"/>
        <end position="53"/>
    </location>
</feature>
<sequence>MAHKAPSPLAKGKAKIQQLPTRFSLRDSEEEDPEMDPEGEDPEVDSANELEEVPEYIAGVEPIEEEEEVPEYIPGNGIAGVANLFTKTIRNNPTSASDQVVIH</sequence>
<proteinExistence type="predicted"/>
<feature type="compositionally biased region" description="Acidic residues" evidence="1">
    <location>
        <begin position="28"/>
        <end position="53"/>
    </location>
</feature>
<organism evidence="2 3">
    <name type="scientific">Stylosanthes scabra</name>
    <dbReference type="NCBI Taxonomy" id="79078"/>
    <lineage>
        <taxon>Eukaryota</taxon>
        <taxon>Viridiplantae</taxon>
        <taxon>Streptophyta</taxon>
        <taxon>Embryophyta</taxon>
        <taxon>Tracheophyta</taxon>
        <taxon>Spermatophyta</taxon>
        <taxon>Magnoliopsida</taxon>
        <taxon>eudicotyledons</taxon>
        <taxon>Gunneridae</taxon>
        <taxon>Pentapetalae</taxon>
        <taxon>rosids</taxon>
        <taxon>fabids</taxon>
        <taxon>Fabales</taxon>
        <taxon>Fabaceae</taxon>
        <taxon>Papilionoideae</taxon>
        <taxon>50 kb inversion clade</taxon>
        <taxon>dalbergioids sensu lato</taxon>
        <taxon>Dalbergieae</taxon>
        <taxon>Pterocarpus clade</taxon>
        <taxon>Stylosanthes</taxon>
    </lineage>
</organism>
<evidence type="ECO:0000313" key="3">
    <source>
        <dbReference type="Proteomes" id="UP001341840"/>
    </source>
</evidence>
<evidence type="ECO:0000256" key="1">
    <source>
        <dbReference type="SAM" id="MobiDB-lite"/>
    </source>
</evidence>
<name>A0ABU6TVB4_9FABA</name>
<keyword evidence="3" id="KW-1185">Reference proteome</keyword>
<dbReference type="Proteomes" id="UP001341840">
    <property type="component" value="Unassembled WGS sequence"/>
</dbReference>
<reference evidence="2 3" key="1">
    <citation type="journal article" date="2023" name="Plants (Basel)">
        <title>Bridging the Gap: Combining Genomics and Transcriptomics Approaches to Understand Stylosanthes scabra, an Orphan Legume from the Brazilian Caatinga.</title>
        <authorList>
            <person name="Ferreira-Neto J.R.C."/>
            <person name="da Silva M.D."/>
            <person name="Binneck E."/>
            <person name="de Melo N.F."/>
            <person name="da Silva R.H."/>
            <person name="de Melo A.L.T.M."/>
            <person name="Pandolfi V."/>
            <person name="Bustamante F.O."/>
            <person name="Brasileiro-Vidal A.C."/>
            <person name="Benko-Iseppon A.M."/>
        </authorList>
    </citation>
    <scope>NUCLEOTIDE SEQUENCE [LARGE SCALE GENOMIC DNA]</scope>
    <source>
        <tissue evidence="2">Leaves</tissue>
    </source>
</reference>